<dbReference type="KEGG" id="mtc:MT3265"/>
<dbReference type="Proteomes" id="UP000001020">
    <property type="component" value="Chromosome"/>
</dbReference>
<dbReference type="PIR" id="F70948">
    <property type="entry name" value="F70948"/>
</dbReference>
<feature type="domain" description="AB hydrolase-1" evidence="2">
    <location>
        <begin position="73"/>
        <end position="331"/>
    </location>
</feature>
<dbReference type="ESTHER" id="myctu-LIPS">
    <property type="family name" value="MEST-like"/>
</dbReference>
<evidence type="ECO:0000256" key="1">
    <source>
        <dbReference type="SAM" id="MobiDB-lite"/>
    </source>
</evidence>
<name>O53326_MYCTO</name>
<gene>
    <name evidence="3" type="ordered locus">MT3265</name>
</gene>
<dbReference type="PANTHER" id="PTHR43798:SF33">
    <property type="entry name" value="HYDROLASE, PUTATIVE (AFU_ORTHOLOGUE AFUA_2G14860)-RELATED"/>
    <property type="match status" value="1"/>
</dbReference>
<proteinExistence type="predicted"/>
<reference evidence="3 4" key="1">
    <citation type="journal article" date="2002" name="J. Bacteriol.">
        <title>Whole-genome comparison of Mycobacterium tuberculosis clinical and laboratory strains.</title>
        <authorList>
            <person name="Fleischmann R.D."/>
            <person name="Alland D."/>
            <person name="Eisen J.A."/>
            <person name="Carpenter L."/>
            <person name="White O."/>
            <person name="Peterson J."/>
            <person name="DeBoy R."/>
            <person name="Dodson R."/>
            <person name="Gwinn M."/>
            <person name="Haft D."/>
            <person name="Hickey E."/>
            <person name="Kolonay J.F."/>
            <person name="Nelson W.C."/>
            <person name="Umayam L.A."/>
            <person name="Ermolaeva M."/>
            <person name="Salzberg S.L."/>
            <person name="Delcher A."/>
            <person name="Utterback T."/>
            <person name="Weidman J."/>
            <person name="Khouri H."/>
            <person name="Gill J."/>
            <person name="Mikula A."/>
            <person name="Bishai W."/>
            <person name="Jacobs Jr W.R.Jr."/>
            <person name="Venter J.C."/>
            <person name="Fraser C.M."/>
        </authorList>
    </citation>
    <scope>NUCLEOTIDE SEQUENCE [LARGE SCALE GENOMIC DNA]</scope>
    <source>
        <strain evidence="4">CDC 1551 / Oshkosh</strain>
    </source>
</reference>
<dbReference type="InterPro" id="IPR050266">
    <property type="entry name" value="AB_hydrolase_sf"/>
</dbReference>
<keyword evidence="4" id="KW-1185">Reference proteome</keyword>
<organism evidence="3 4">
    <name type="scientific">Mycobacterium tuberculosis (strain CDC 1551 / Oshkosh)</name>
    <dbReference type="NCBI Taxonomy" id="83331"/>
    <lineage>
        <taxon>Bacteria</taxon>
        <taxon>Bacillati</taxon>
        <taxon>Actinomycetota</taxon>
        <taxon>Actinomycetes</taxon>
        <taxon>Mycobacteriales</taxon>
        <taxon>Mycobacteriaceae</taxon>
        <taxon>Mycobacterium</taxon>
        <taxon>Mycobacterium tuberculosis complex</taxon>
    </lineage>
</organism>
<dbReference type="InterPro" id="IPR000073">
    <property type="entry name" value="AB_hydrolase_1"/>
</dbReference>
<dbReference type="EMBL" id="AE000516">
    <property type="protein sequence ID" value="AAK47604.1"/>
    <property type="molecule type" value="Genomic_DNA"/>
</dbReference>
<evidence type="ECO:0000259" key="2">
    <source>
        <dbReference type="Pfam" id="PF12697"/>
    </source>
</evidence>
<dbReference type="InterPro" id="IPR029058">
    <property type="entry name" value="AB_hydrolase_fold"/>
</dbReference>
<dbReference type="GO" id="GO:0047372">
    <property type="term" value="F:monoacylglycerol lipase activity"/>
    <property type="evidence" value="ECO:0007669"/>
    <property type="project" value="TreeGrafter"/>
</dbReference>
<dbReference type="PANTHER" id="PTHR43798">
    <property type="entry name" value="MONOACYLGLYCEROL LIPASE"/>
    <property type="match status" value="1"/>
</dbReference>
<sequence>MVAEMHRHGPRQPPPTASERAMTHRASALISAQEWFSAGERVGYDAERPGINPRSPLRAFIRRAAGTGVTRTFLPGWPDGSYGWAKVEAFLSSRFHFPRIYLDYIGHGDSDKPRDYPYSTFERADLVEALWHAEGIAQTVVVAFDYSCIVSLELLARRIDRERAGNDQRTRITACLLANGGIFADGHTHAWYTTPLLTSPLGAAITPIGQRSWRMFAPFLRPVFSRGYPLSAAEMKELHDAISRRDGVRVLPATAGFVDEHREHAARWDLARIISALGDEVAFGVVGSAEDPFEGEQLRLARERLADSVEITELAGGHLTTAEQPDRLAEVIAALPERS</sequence>
<dbReference type="HOGENOM" id="CLU_054487_0_0_11"/>
<dbReference type="Gene3D" id="3.40.50.1820">
    <property type="entry name" value="alpha/beta hydrolase"/>
    <property type="match status" value="1"/>
</dbReference>
<feature type="region of interest" description="Disordered" evidence="1">
    <location>
        <begin position="1"/>
        <end position="23"/>
    </location>
</feature>
<protein>
    <recommendedName>
        <fullName evidence="2">AB hydrolase-1 domain-containing protein</fullName>
    </recommendedName>
</protein>
<accession>O53326</accession>
<dbReference type="SUPFAM" id="SSF53474">
    <property type="entry name" value="alpha/beta-Hydrolases"/>
    <property type="match status" value="1"/>
</dbReference>
<evidence type="ECO:0000313" key="4">
    <source>
        <dbReference type="Proteomes" id="UP000001020"/>
    </source>
</evidence>
<dbReference type="AlphaFoldDB" id="O53326"/>
<dbReference type="GO" id="GO:0046464">
    <property type="term" value="P:acylglycerol catabolic process"/>
    <property type="evidence" value="ECO:0007669"/>
    <property type="project" value="TreeGrafter"/>
</dbReference>
<dbReference type="Pfam" id="PF12697">
    <property type="entry name" value="Abhydrolase_6"/>
    <property type="match status" value="1"/>
</dbReference>
<dbReference type="GO" id="GO:0016020">
    <property type="term" value="C:membrane"/>
    <property type="evidence" value="ECO:0007669"/>
    <property type="project" value="TreeGrafter"/>
</dbReference>
<evidence type="ECO:0000313" key="3">
    <source>
        <dbReference type="EMBL" id="AAK47604.1"/>
    </source>
</evidence>